<evidence type="ECO:0000313" key="2">
    <source>
        <dbReference type="Proteomes" id="UP001321766"/>
    </source>
</evidence>
<name>A0ABM8B5U2_9BIFI</name>
<sequence>MNPHWLPDIVSKEKEETELQYQGRLYQIFENDFIFNTICCQQLHVKTKKFPETKGYPQAFIHLTTRQYEGNSERTPDPERRMRLKWIRASIEHFGSCETCSYEKCDRPWVWENGKKIKICLPNQHYLVVLGKRKNDLLLVTAFYIDRDHYFRKIEKEYNNPDFSKKIQ</sequence>
<reference evidence="1 2" key="1">
    <citation type="journal article" date="2023" name="Microbiol. Spectr.">
        <title>Symbiosis of Carpenter Bees with Uncharacterized Lactic Acid Bacteria Showing NAD Auxotrophy.</title>
        <authorList>
            <person name="Kawasaki S."/>
            <person name="Ozawa K."/>
            <person name="Mori T."/>
            <person name="Yamamoto A."/>
            <person name="Ito M."/>
            <person name="Ohkuma M."/>
            <person name="Sakamoto M."/>
            <person name="Matsutani M."/>
        </authorList>
    </citation>
    <scope>NUCLEOTIDE SEQUENCE [LARGE SCALE GENOMIC DNA]</scope>
    <source>
        <strain evidence="1 2">Kim37-2</strain>
    </source>
</reference>
<accession>A0ABM8B5U2</accession>
<evidence type="ECO:0000313" key="1">
    <source>
        <dbReference type="EMBL" id="BDR52194.1"/>
    </source>
</evidence>
<dbReference type="EMBL" id="AP026798">
    <property type="protein sequence ID" value="BDR52194.1"/>
    <property type="molecule type" value="Genomic_DNA"/>
</dbReference>
<dbReference type="Proteomes" id="UP001321766">
    <property type="component" value="Chromosome"/>
</dbReference>
<protein>
    <recommendedName>
        <fullName evidence="3">Phage P1-related protein</fullName>
    </recommendedName>
</protein>
<organism evidence="1 2">
    <name type="scientific">Bombiscardovia nodaiensis</name>
    <dbReference type="NCBI Taxonomy" id="2932181"/>
    <lineage>
        <taxon>Bacteria</taxon>
        <taxon>Bacillati</taxon>
        <taxon>Actinomycetota</taxon>
        <taxon>Actinomycetes</taxon>
        <taxon>Bifidobacteriales</taxon>
        <taxon>Bifidobacteriaceae</taxon>
        <taxon>Bombiscardovia</taxon>
    </lineage>
</organism>
<evidence type="ECO:0008006" key="3">
    <source>
        <dbReference type="Google" id="ProtNLM"/>
    </source>
</evidence>
<keyword evidence="2" id="KW-1185">Reference proteome</keyword>
<gene>
    <name evidence="1" type="ORF">KIM372_01010</name>
</gene>
<proteinExistence type="predicted"/>